<feature type="compositionally biased region" description="Basic residues" evidence="1">
    <location>
        <begin position="45"/>
        <end position="57"/>
    </location>
</feature>
<feature type="region of interest" description="Disordered" evidence="1">
    <location>
        <begin position="1"/>
        <end position="67"/>
    </location>
</feature>
<name>J3F236_ACTNH</name>
<comment type="caution">
    <text evidence="2">The sequence shown here is derived from an EMBL/GenBank/DDBJ whole genome shotgun (WGS) entry which is preliminary data.</text>
</comment>
<evidence type="ECO:0000313" key="3">
    <source>
        <dbReference type="Proteomes" id="UP000007814"/>
    </source>
</evidence>
<dbReference type="EMBL" id="ALJK01000156">
    <property type="protein sequence ID" value="EJN84287.1"/>
    <property type="molecule type" value="Genomic_DNA"/>
</dbReference>
<sequence>MTATHLPQTAKHQHDQEEFSDSEPNTGRRTHRGLIFHKVEESGSHGRRSTPKHRRVPTNRDPPATQT</sequence>
<reference evidence="2 3" key="1">
    <citation type="submission" date="2012-07" db="EMBL/GenBank/DDBJ databases">
        <authorList>
            <person name="Durkin A.S."/>
            <person name="McCorrison J."/>
            <person name="Torralba M."/>
            <person name="Gillis M."/>
            <person name="Methe B."/>
            <person name="Sutton G."/>
            <person name="Nelson K.E."/>
        </authorList>
    </citation>
    <scope>NUCLEOTIDE SEQUENCE [LARGE SCALE GENOMIC DNA]</scope>
    <source>
        <strain evidence="3">ATCC 12104 / DSM 43013 / CCUG 2238 / JCM 8349 / NCTC 10301 / Howell 279</strain>
    </source>
</reference>
<organism evidence="2 3">
    <name type="scientific">Actinomyces naeslundii (strain ATCC 12104 / DSM 43013 / CCUG 2238 / JCM 8349 / NCTC 10301 / Howell 279)</name>
    <dbReference type="NCBI Taxonomy" id="1115803"/>
    <lineage>
        <taxon>Bacteria</taxon>
        <taxon>Bacillati</taxon>
        <taxon>Actinomycetota</taxon>
        <taxon>Actinomycetes</taxon>
        <taxon>Actinomycetales</taxon>
        <taxon>Actinomycetaceae</taxon>
        <taxon>Actinomyces</taxon>
    </lineage>
</organism>
<proteinExistence type="predicted"/>
<protein>
    <submittedName>
        <fullName evidence="2">Uncharacterized protein</fullName>
    </submittedName>
</protein>
<accession>J3F236</accession>
<evidence type="ECO:0000313" key="2">
    <source>
        <dbReference type="EMBL" id="EJN84287.1"/>
    </source>
</evidence>
<dbReference type="AlphaFoldDB" id="J3F236"/>
<evidence type="ECO:0000256" key="1">
    <source>
        <dbReference type="SAM" id="MobiDB-lite"/>
    </source>
</evidence>
<dbReference type="Proteomes" id="UP000007814">
    <property type="component" value="Unassembled WGS sequence"/>
</dbReference>
<gene>
    <name evidence="2" type="ORF">HMPREF1129_0408</name>
</gene>